<keyword evidence="1" id="KW-0378">Hydrolase</keyword>
<dbReference type="OrthoDB" id="2866996at2759"/>
<evidence type="ECO:0000259" key="2">
    <source>
        <dbReference type="Pfam" id="PF17753"/>
    </source>
</evidence>
<dbReference type="Pfam" id="PF17753">
    <property type="entry name" value="Ig_mannosidase"/>
    <property type="match status" value="1"/>
</dbReference>
<dbReference type="SUPFAM" id="SSF51445">
    <property type="entry name" value="(Trans)glycosidases"/>
    <property type="match status" value="1"/>
</dbReference>
<protein>
    <recommendedName>
        <fullName evidence="2">Beta-mannosidase Ig-fold domain-containing protein</fullName>
    </recommendedName>
</protein>
<dbReference type="InterPro" id="IPR036156">
    <property type="entry name" value="Beta-gal/glucu_dom_sf"/>
</dbReference>
<dbReference type="InterPro" id="IPR041625">
    <property type="entry name" value="Beta-mannosidase_Ig"/>
</dbReference>
<evidence type="ECO:0000313" key="3">
    <source>
        <dbReference type="EMBL" id="VEU42598.1"/>
    </source>
</evidence>
<name>A0A448ZKN9_9STRA</name>
<gene>
    <name evidence="3" type="ORF">PSNMU_V1.4_AUG-EV-PASAV3_0095720</name>
</gene>
<dbReference type="InterPro" id="IPR017853">
    <property type="entry name" value="GH"/>
</dbReference>
<organism evidence="3 4">
    <name type="scientific">Pseudo-nitzschia multistriata</name>
    <dbReference type="NCBI Taxonomy" id="183589"/>
    <lineage>
        <taxon>Eukaryota</taxon>
        <taxon>Sar</taxon>
        <taxon>Stramenopiles</taxon>
        <taxon>Ochrophyta</taxon>
        <taxon>Bacillariophyta</taxon>
        <taxon>Bacillariophyceae</taxon>
        <taxon>Bacillariophycidae</taxon>
        <taxon>Bacillariales</taxon>
        <taxon>Bacillariaceae</taxon>
        <taxon>Pseudo-nitzschia</taxon>
    </lineage>
</organism>
<dbReference type="Gene3D" id="2.60.40.10">
    <property type="entry name" value="Immunoglobulins"/>
    <property type="match status" value="1"/>
</dbReference>
<dbReference type="AlphaFoldDB" id="A0A448ZKN9"/>
<dbReference type="Proteomes" id="UP000291116">
    <property type="component" value="Unassembled WGS sequence"/>
</dbReference>
<feature type="domain" description="Beta-mannosidase Ig-fold" evidence="2">
    <location>
        <begin position="496"/>
        <end position="565"/>
    </location>
</feature>
<dbReference type="InterPro" id="IPR013783">
    <property type="entry name" value="Ig-like_fold"/>
</dbReference>
<dbReference type="EMBL" id="CAACVS010000458">
    <property type="protein sequence ID" value="VEU42598.1"/>
    <property type="molecule type" value="Genomic_DNA"/>
</dbReference>
<accession>A0A448ZKN9</accession>
<keyword evidence="1" id="KW-0326">Glycosidase</keyword>
<dbReference type="GO" id="GO:0004567">
    <property type="term" value="F:beta-mannosidase activity"/>
    <property type="evidence" value="ECO:0007669"/>
    <property type="project" value="TreeGrafter"/>
</dbReference>
<proteinExistence type="predicted"/>
<dbReference type="Gene3D" id="3.20.20.80">
    <property type="entry name" value="Glycosidases"/>
    <property type="match status" value="1"/>
</dbReference>
<reference evidence="3 4" key="1">
    <citation type="submission" date="2019-01" db="EMBL/GenBank/DDBJ databases">
        <authorList>
            <person name="Ferrante I. M."/>
        </authorList>
    </citation>
    <scope>NUCLEOTIDE SEQUENCE [LARGE SCALE GENOMIC DNA]</scope>
    <source>
        <strain evidence="3 4">B856</strain>
    </source>
</reference>
<sequence length="579" mass="65345">MARGANFIPMDQLEGRLTGEGHKIGIQTASKANMNMIRVWGGGMVPPDPFYDACDEEGILIYHDMMFVEEGGHRPFKTITISNEIRHLVRSLASHPSLLVWNGCNECEVIMGTPSEIYANFVMETVAEEDDTRPIWPSSPSKHGWKSGVRRIDSRPLPNNRNLTTWEPDAFSTHLESHGPYMRSFSHSYPGVNGLDVNFPYRNTPPELRKVNIGYDHPNQFASEFGSSTMSSFESMKGTISTKHWSLHGGGDPDDCEIDYGNKNRCKGTNIMAERNYPCDSHIRAYFGVEEEELSAVGKAAFIKQLYMCLISQTLWMKGEIESRRSQNYLGLLIWQLNEVWPTGGWGLIEYGRKTKDGSQISGGRWKPLMHLLKSSLFLDQISACGKGGMCYVRNDHFETVNFIVSFEAWDIEHVAPIRTYEYTNELEGGSIDWFDLPLDFTLETQIILIQLKVQLPSSLVPFDHRVSETIFLEDMPKRLKGLQSPVNIEILDIYETNNGDAAIILASDKLALFVLLTTRAEGIFSDNCFFLRPLENKIVILQSLEKRGTVNVEVLKATLRVEHLGLYVASAGKVNEAR</sequence>
<evidence type="ECO:0000313" key="4">
    <source>
        <dbReference type="Proteomes" id="UP000291116"/>
    </source>
</evidence>
<evidence type="ECO:0000256" key="1">
    <source>
        <dbReference type="ARBA" id="ARBA00023295"/>
    </source>
</evidence>
<dbReference type="GO" id="GO:0006516">
    <property type="term" value="P:glycoprotein catabolic process"/>
    <property type="evidence" value="ECO:0007669"/>
    <property type="project" value="TreeGrafter"/>
</dbReference>
<dbReference type="PANTHER" id="PTHR43730:SF1">
    <property type="entry name" value="BETA-MANNOSIDASE"/>
    <property type="match status" value="1"/>
</dbReference>
<keyword evidence="4" id="KW-1185">Reference proteome</keyword>
<dbReference type="InterPro" id="IPR050887">
    <property type="entry name" value="Beta-mannosidase_GH2"/>
</dbReference>
<dbReference type="SUPFAM" id="SSF49303">
    <property type="entry name" value="beta-Galactosidase/glucuronidase domain"/>
    <property type="match status" value="1"/>
</dbReference>
<dbReference type="PANTHER" id="PTHR43730">
    <property type="entry name" value="BETA-MANNOSIDASE"/>
    <property type="match status" value="1"/>
</dbReference>